<dbReference type="EMBL" id="JAAGRN010000011">
    <property type="protein sequence ID" value="NDY84376.1"/>
    <property type="molecule type" value="Genomic_DNA"/>
</dbReference>
<evidence type="ECO:0000313" key="2">
    <source>
        <dbReference type="EMBL" id="NDY84376.1"/>
    </source>
</evidence>
<dbReference type="RefSeq" id="WP_163656192.1">
    <property type="nucleotide sequence ID" value="NZ_JAAGRN010000011.1"/>
</dbReference>
<organism evidence="2">
    <name type="scientific">Sheuella amnicola</name>
    <dbReference type="NCBI Taxonomy" id="2707330"/>
    <lineage>
        <taxon>Bacteria</taxon>
        <taxon>Pseudomonadati</taxon>
        <taxon>Pseudomonadota</taxon>
        <taxon>Betaproteobacteria</taxon>
        <taxon>Burkholderiales</taxon>
        <taxon>Alcaligenaceae</taxon>
        <taxon>Sheuella</taxon>
    </lineage>
</organism>
<keyword evidence="1" id="KW-0732">Signal</keyword>
<sequence>MPILLIFLLLLSASLEPVWAQVGANAKSQKVLVIRIEGSISNKVLESVRASVDQVQGDPRPAGLIVLLDSSGGDGNAAMKIGRILRRSKAHIFVTGQCLSACTYVLASGVVRGASAYTVGIHRGRITISDADAKVLKEVDVSKDQAAEKMMKDFERDAAFYFAEMGMPADLFRVMQAHEKKGVYRLSAREMSFYGLVGFDPNYLEHRTLEYESLKSPNRLDQNELVQRTAKVASICSEHKKNASDFVQCYKNVLKDPYLH</sequence>
<evidence type="ECO:0000256" key="1">
    <source>
        <dbReference type="SAM" id="SignalP"/>
    </source>
</evidence>
<dbReference type="SUPFAM" id="SSF52096">
    <property type="entry name" value="ClpP/crotonase"/>
    <property type="match status" value="1"/>
</dbReference>
<feature type="chain" id="PRO_5025517045" evidence="1">
    <location>
        <begin position="21"/>
        <end position="260"/>
    </location>
</feature>
<proteinExistence type="predicted"/>
<name>A0A6B2R0T6_9BURK</name>
<accession>A0A6B2R0T6</accession>
<dbReference type="Gene3D" id="3.90.226.10">
    <property type="entry name" value="2-enoyl-CoA Hydratase, Chain A, domain 1"/>
    <property type="match status" value="1"/>
</dbReference>
<dbReference type="AlphaFoldDB" id="A0A6B2R0T6"/>
<comment type="caution">
    <text evidence="2">The sequence shown here is derived from an EMBL/GenBank/DDBJ whole genome shotgun (WGS) entry which is preliminary data.</text>
</comment>
<gene>
    <name evidence="2" type="ORF">G3I67_14170</name>
</gene>
<reference evidence="2" key="1">
    <citation type="submission" date="2020-02" db="EMBL/GenBank/DDBJ databases">
        <authorList>
            <person name="Chen W.-M."/>
        </authorList>
    </citation>
    <scope>NUCLEOTIDE SEQUENCE</scope>
    <source>
        <strain evidence="2">NBD-18</strain>
    </source>
</reference>
<protein>
    <submittedName>
        <fullName evidence="2">Uncharacterized protein</fullName>
    </submittedName>
</protein>
<feature type="signal peptide" evidence="1">
    <location>
        <begin position="1"/>
        <end position="20"/>
    </location>
</feature>
<dbReference type="InterPro" id="IPR029045">
    <property type="entry name" value="ClpP/crotonase-like_dom_sf"/>
</dbReference>